<comment type="subcellular location">
    <subcellularLocation>
        <location evidence="1">Cell membrane</location>
        <topology evidence="1">Multi-pass membrane protein</topology>
    </subcellularLocation>
</comment>
<proteinExistence type="inferred from homology"/>
<dbReference type="EMBL" id="JBHSEP010000009">
    <property type="protein sequence ID" value="MFC4599343.1"/>
    <property type="molecule type" value="Genomic_DNA"/>
</dbReference>
<keyword evidence="4" id="KW-1003">Cell membrane</keyword>
<comment type="caution">
    <text evidence="9">The sequence shown here is derived from an EMBL/GenBank/DDBJ whole genome shotgun (WGS) entry which is preliminary data.</text>
</comment>
<dbReference type="PANTHER" id="PTHR34584:SF1">
    <property type="entry name" value="NA(+)_H(+) ANTIPORTER SUBUNIT E1"/>
    <property type="match status" value="1"/>
</dbReference>
<sequence length="158" mass="18336">MTMQILLNLLIAMVWMLLHDVWNILTFTIGFILGFFIIFSFRRFFPTPFYGRKLWAIVKLIYLFGIDLFLSSIAVIGHIIRPRLNIQPGIFKMETKLRTDWELAMLINLLTLTPGSVVMEIAQEEGVLYVHAMDVKSSQSSVVKTKNRLEDVIIEVMR</sequence>
<dbReference type="PIRSF" id="PIRSF019239">
    <property type="entry name" value="MrpE"/>
    <property type="match status" value="1"/>
</dbReference>
<keyword evidence="5 8" id="KW-0812">Transmembrane</keyword>
<evidence type="ECO:0000313" key="10">
    <source>
        <dbReference type="Proteomes" id="UP001596028"/>
    </source>
</evidence>
<keyword evidence="3" id="KW-0050">Antiport</keyword>
<evidence type="ECO:0000256" key="8">
    <source>
        <dbReference type="SAM" id="Phobius"/>
    </source>
</evidence>
<evidence type="ECO:0000313" key="9">
    <source>
        <dbReference type="EMBL" id="MFC4599343.1"/>
    </source>
</evidence>
<evidence type="ECO:0000256" key="7">
    <source>
        <dbReference type="ARBA" id="ARBA00023136"/>
    </source>
</evidence>
<keyword evidence="10" id="KW-1185">Reference proteome</keyword>
<evidence type="ECO:0000256" key="3">
    <source>
        <dbReference type="ARBA" id="ARBA00022449"/>
    </source>
</evidence>
<dbReference type="Pfam" id="PF01899">
    <property type="entry name" value="MNHE"/>
    <property type="match status" value="1"/>
</dbReference>
<dbReference type="PANTHER" id="PTHR34584">
    <property type="entry name" value="NA(+)/H(+) ANTIPORTER SUBUNIT E1"/>
    <property type="match status" value="1"/>
</dbReference>
<evidence type="ECO:0000256" key="2">
    <source>
        <dbReference type="ARBA" id="ARBA00006228"/>
    </source>
</evidence>
<protein>
    <submittedName>
        <fullName evidence="9">Na+/H+ antiporter subunit E</fullName>
    </submittedName>
</protein>
<dbReference type="Proteomes" id="UP001596028">
    <property type="component" value="Unassembled WGS sequence"/>
</dbReference>
<keyword evidence="3" id="KW-0813">Transport</keyword>
<organism evidence="9 10">
    <name type="scientific">Cohnella hongkongensis</name>
    <dbReference type="NCBI Taxonomy" id="178337"/>
    <lineage>
        <taxon>Bacteria</taxon>
        <taxon>Bacillati</taxon>
        <taxon>Bacillota</taxon>
        <taxon>Bacilli</taxon>
        <taxon>Bacillales</taxon>
        <taxon>Paenibacillaceae</taxon>
        <taxon>Cohnella</taxon>
    </lineage>
</organism>
<name>A0ABV9FBJ9_9BACL</name>
<evidence type="ECO:0000256" key="4">
    <source>
        <dbReference type="ARBA" id="ARBA00022475"/>
    </source>
</evidence>
<dbReference type="RefSeq" id="WP_378096955.1">
    <property type="nucleotide sequence ID" value="NZ_JBHSEP010000009.1"/>
</dbReference>
<gene>
    <name evidence="9" type="ORF">ACFO3S_13905</name>
</gene>
<evidence type="ECO:0000256" key="5">
    <source>
        <dbReference type="ARBA" id="ARBA00022692"/>
    </source>
</evidence>
<keyword evidence="7 8" id="KW-0472">Membrane</keyword>
<evidence type="ECO:0000256" key="1">
    <source>
        <dbReference type="ARBA" id="ARBA00004651"/>
    </source>
</evidence>
<evidence type="ECO:0000256" key="6">
    <source>
        <dbReference type="ARBA" id="ARBA00022989"/>
    </source>
</evidence>
<feature type="transmembrane region" description="Helical" evidence="8">
    <location>
        <begin position="61"/>
        <end position="80"/>
    </location>
</feature>
<keyword evidence="6 8" id="KW-1133">Transmembrane helix</keyword>
<reference evidence="10" key="1">
    <citation type="journal article" date="2019" name="Int. J. Syst. Evol. Microbiol.">
        <title>The Global Catalogue of Microorganisms (GCM) 10K type strain sequencing project: providing services to taxonomists for standard genome sequencing and annotation.</title>
        <authorList>
            <consortium name="The Broad Institute Genomics Platform"/>
            <consortium name="The Broad Institute Genome Sequencing Center for Infectious Disease"/>
            <person name="Wu L."/>
            <person name="Ma J."/>
        </authorList>
    </citation>
    <scope>NUCLEOTIDE SEQUENCE [LARGE SCALE GENOMIC DNA]</scope>
    <source>
        <strain evidence="10">CCUG 49571</strain>
    </source>
</reference>
<accession>A0ABV9FBJ9</accession>
<feature type="transmembrane region" description="Helical" evidence="8">
    <location>
        <begin position="21"/>
        <end position="41"/>
    </location>
</feature>
<comment type="similarity">
    <text evidence="2">Belongs to the CPA3 antiporters (TC 2.A.63) subunit E family.</text>
</comment>
<dbReference type="InterPro" id="IPR002758">
    <property type="entry name" value="Cation_antiport_E"/>
</dbReference>